<dbReference type="RefSeq" id="XP_032451639.1">
    <property type="nucleotide sequence ID" value="XM_032595748.1"/>
</dbReference>
<feature type="repeat" description="ANK" evidence="3">
    <location>
        <begin position="102"/>
        <end position="146"/>
    </location>
</feature>
<dbReference type="GeneID" id="116738472"/>
<feature type="repeat" description="ANK" evidence="3">
    <location>
        <begin position="290"/>
        <end position="322"/>
    </location>
</feature>
<evidence type="ECO:0000313" key="4">
    <source>
        <dbReference type="EnsemblMetazoa" id="XP_032451639"/>
    </source>
</evidence>
<dbReference type="OrthoDB" id="424503at2759"/>
<keyword evidence="1" id="KW-0677">Repeat</keyword>
<proteinExistence type="predicted"/>
<reference evidence="4" key="1">
    <citation type="submission" date="2021-01" db="UniProtKB">
        <authorList>
            <consortium name="EnsemblMetazoa"/>
        </authorList>
    </citation>
    <scope>IDENTIFICATION</scope>
</reference>
<dbReference type="PRINTS" id="PR01415">
    <property type="entry name" value="ANKYRIN"/>
</dbReference>
<evidence type="ECO:0000313" key="5">
    <source>
        <dbReference type="Proteomes" id="UP000002358"/>
    </source>
</evidence>
<dbReference type="AlphaFoldDB" id="A0A7M7TBM0"/>
<feature type="repeat" description="ANK" evidence="3">
    <location>
        <begin position="31"/>
        <end position="65"/>
    </location>
</feature>
<dbReference type="PROSITE" id="PS50088">
    <property type="entry name" value="ANK_REPEAT"/>
    <property type="match status" value="6"/>
</dbReference>
<dbReference type="Gene3D" id="1.25.40.20">
    <property type="entry name" value="Ankyrin repeat-containing domain"/>
    <property type="match status" value="4"/>
</dbReference>
<dbReference type="PROSITE" id="PS50297">
    <property type="entry name" value="ANK_REP_REGION"/>
    <property type="match status" value="6"/>
</dbReference>
<evidence type="ECO:0000256" key="1">
    <source>
        <dbReference type="ARBA" id="ARBA00022737"/>
    </source>
</evidence>
<sequence length="562" mass="62828">MHFCAMEETTDTRWQCWPVHDDKDVNVENSFEETPLHLVIRKGDPAAELVRLLLRHGADVNLVNAEGETPLQLAVQNERCSYKLIELLLEHGADVEAKTAVNGNTALHWAAANSSTSSNKDYYDSSDCGIVDLLVKHGSDVDAVNSTGDTPLHLAVLSKKEYPPIADLLDNGGDVDATNFKGDSPLRLCLREGGSNTLIIYLRRLLRKTRDVNADDPKGQTLLHTAVQNKACAKVTFIKMLLDHGADVGKKDAKGKTAYQVYRRAVQAKYRRRRPDHMLEILLQSKEKQLANSSLHVACMLHKVDSVRKLLMTGADINELGNFGHPPLFYALIAAPVDVDNPADKCSTVKLLLHYGADVNHKLHRPDVPMSTYTCWENDYNTSLLNLLFLGRSLGWARKLRHVLNPITVEHMAKLLTLHEEQVERGSNAKVLSKYNLRMIKSLPSVSISLRTGCIKDLRAMRETKVGEVSFLDFLLAGAKETEIYADNEELLEALRKKNSAFPIYQGMLEAKLIAIGGLERRTRVCTAQGLFSKILMLFKSGLNFIRRIKTNKVTKTKYNAI</sequence>
<dbReference type="Proteomes" id="UP000002358">
    <property type="component" value="Chromosome 1"/>
</dbReference>
<evidence type="ECO:0000256" key="3">
    <source>
        <dbReference type="PROSITE-ProRule" id="PRU00023"/>
    </source>
</evidence>
<feature type="repeat" description="ANK" evidence="3">
    <location>
        <begin position="66"/>
        <end position="100"/>
    </location>
</feature>
<dbReference type="PANTHER" id="PTHR24198">
    <property type="entry name" value="ANKYRIN REPEAT AND PROTEIN KINASE DOMAIN-CONTAINING PROTEIN"/>
    <property type="match status" value="1"/>
</dbReference>
<dbReference type="PANTHER" id="PTHR24198:SF165">
    <property type="entry name" value="ANKYRIN REPEAT-CONTAINING PROTEIN-RELATED"/>
    <property type="match status" value="1"/>
</dbReference>
<organism evidence="4 5">
    <name type="scientific">Nasonia vitripennis</name>
    <name type="common">Parasitic wasp</name>
    <dbReference type="NCBI Taxonomy" id="7425"/>
    <lineage>
        <taxon>Eukaryota</taxon>
        <taxon>Metazoa</taxon>
        <taxon>Ecdysozoa</taxon>
        <taxon>Arthropoda</taxon>
        <taxon>Hexapoda</taxon>
        <taxon>Insecta</taxon>
        <taxon>Pterygota</taxon>
        <taxon>Neoptera</taxon>
        <taxon>Endopterygota</taxon>
        <taxon>Hymenoptera</taxon>
        <taxon>Apocrita</taxon>
        <taxon>Proctotrupomorpha</taxon>
        <taxon>Chalcidoidea</taxon>
        <taxon>Pteromalidae</taxon>
        <taxon>Pteromalinae</taxon>
        <taxon>Nasonia</taxon>
    </lineage>
</organism>
<dbReference type="KEGG" id="nvi:116738472"/>
<dbReference type="SUPFAM" id="SSF48403">
    <property type="entry name" value="Ankyrin repeat"/>
    <property type="match status" value="2"/>
</dbReference>
<feature type="repeat" description="ANK" evidence="3">
    <location>
        <begin position="147"/>
        <end position="180"/>
    </location>
</feature>
<dbReference type="InterPro" id="IPR002110">
    <property type="entry name" value="Ankyrin_rpt"/>
</dbReference>
<dbReference type="InterPro" id="IPR036770">
    <property type="entry name" value="Ankyrin_rpt-contain_sf"/>
</dbReference>
<accession>A0A7M7TBM0</accession>
<protein>
    <submittedName>
        <fullName evidence="4">Uncharacterized protein</fullName>
    </submittedName>
</protein>
<dbReference type="SMART" id="SM00248">
    <property type="entry name" value="ANK"/>
    <property type="match status" value="8"/>
</dbReference>
<dbReference type="SMR" id="A0A7M7TBM0"/>
<dbReference type="Pfam" id="PF00023">
    <property type="entry name" value="Ank"/>
    <property type="match status" value="1"/>
</dbReference>
<dbReference type="InParanoid" id="A0A7M7TBM0"/>
<name>A0A7M7TBM0_NASVI</name>
<feature type="repeat" description="ANK" evidence="3">
    <location>
        <begin position="218"/>
        <end position="253"/>
    </location>
</feature>
<keyword evidence="5" id="KW-1185">Reference proteome</keyword>
<dbReference type="EnsemblMetazoa" id="XM_032595748">
    <property type="protein sequence ID" value="XP_032451639"/>
    <property type="gene ID" value="LOC116738472"/>
</dbReference>
<evidence type="ECO:0000256" key="2">
    <source>
        <dbReference type="ARBA" id="ARBA00023043"/>
    </source>
</evidence>
<dbReference type="Pfam" id="PF12796">
    <property type="entry name" value="Ank_2"/>
    <property type="match status" value="2"/>
</dbReference>
<keyword evidence="2 3" id="KW-0040">ANK repeat</keyword>